<dbReference type="CDD" id="cd08241">
    <property type="entry name" value="QOR1"/>
    <property type="match status" value="1"/>
</dbReference>
<dbReference type="SUPFAM" id="SSF51735">
    <property type="entry name" value="NAD(P)-binding Rossmann-fold domains"/>
    <property type="match status" value="1"/>
</dbReference>
<evidence type="ECO:0000259" key="1">
    <source>
        <dbReference type="SMART" id="SM00829"/>
    </source>
</evidence>
<dbReference type="EMBL" id="CAFBND010000085">
    <property type="protein sequence ID" value="CAB4952061.1"/>
    <property type="molecule type" value="Genomic_DNA"/>
</dbReference>
<dbReference type="PANTHER" id="PTHR43677:SF4">
    <property type="entry name" value="QUINONE OXIDOREDUCTASE-LIKE PROTEIN 2"/>
    <property type="match status" value="1"/>
</dbReference>
<dbReference type="AlphaFoldDB" id="A0A6J7R4M8"/>
<dbReference type="InterPro" id="IPR013154">
    <property type="entry name" value="ADH-like_N"/>
</dbReference>
<evidence type="ECO:0000313" key="3">
    <source>
        <dbReference type="EMBL" id="CAB5023675.1"/>
    </source>
</evidence>
<organism evidence="3">
    <name type="scientific">freshwater metagenome</name>
    <dbReference type="NCBI Taxonomy" id="449393"/>
    <lineage>
        <taxon>unclassified sequences</taxon>
        <taxon>metagenomes</taxon>
        <taxon>ecological metagenomes</taxon>
    </lineage>
</organism>
<evidence type="ECO:0000313" key="2">
    <source>
        <dbReference type="EMBL" id="CAB4952061.1"/>
    </source>
</evidence>
<dbReference type="Pfam" id="PF00107">
    <property type="entry name" value="ADH_zinc_N"/>
    <property type="match status" value="1"/>
</dbReference>
<dbReference type="InterPro" id="IPR036291">
    <property type="entry name" value="NAD(P)-bd_dom_sf"/>
</dbReference>
<dbReference type="InterPro" id="IPR011032">
    <property type="entry name" value="GroES-like_sf"/>
</dbReference>
<sequence>MRALQLQAYEGPDGLLMTEVSDPVAKPDEVLIDVRAIGINYPDLLMTKGSYQVKPPLPFVPGSEIAGVISQAPEGSGWAVGDRVAAFVWSGGYAEKALAPLNAVLRLPDTMDFSTGAATIINYHTVHFALSRRGKLTAGEGLLVLGAAGGIGSAAVQIGKALGARVIGGVANEEQREAALEAGADEVIVLTEGFSAQVRDLTGGRGVDVVLDPLGDWIFGEAIRALAPEGRILVVGFAAGAIPQLGINRLLLKNVSAVGVAWGAFLDIDRDLMSHASREIAAMHGAGLLRPLVSAKFEFENIPEALHLLSRGGIRGKAVITLETSA</sequence>
<dbReference type="InterPro" id="IPR051397">
    <property type="entry name" value="Zn-ADH-like_protein"/>
</dbReference>
<dbReference type="Gene3D" id="3.90.180.10">
    <property type="entry name" value="Medium-chain alcohol dehydrogenases, catalytic domain"/>
    <property type="match status" value="1"/>
</dbReference>
<dbReference type="Gene3D" id="3.40.50.720">
    <property type="entry name" value="NAD(P)-binding Rossmann-like Domain"/>
    <property type="match status" value="1"/>
</dbReference>
<dbReference type="EMBL" id="CAFBPU010000006">
    <property type="protein sequence ID" value="CAB5023675.1"/>
    <property type="molecule type" value="Genomic_DNA"/>
</dbReference>
<accession>A0A6J7R4M8</accession>
<dbReference type="InterPro" id="IPR013149">
    <property type="entry name" value="ADH-like_C"/>
</dbReference>
<protein>
    <submittedName>
        <fullName evidence="3">Unannotated protein</fullName>
    </submittedName>
</protein>
<name>A0A6J7R4M8_9ZZZZ</name>
<dbReference type="Pfam" id="PF08240">
    <property type="entry name" value="ADH_N"/>
    <property type="match status" value="1"/>
</dbReference>
<feature type="domain" description="Enoyl reductase (ER)" evidence="1">
    <location>
        <begin position="11"/>
        <end position="320"/>
    </location>
</feature>
<dbReference type="SMART" id="SM00829">
    <property type="entry name" value="PKS_ER"/>
    <property type="match status" value="1"/>
</dbReference>
<dbReference type="PANTHER" id="PTHR43677">
    <property type="entry name" value="SHORT-CHAIN DEHYDROGENASE/REDUCTASE"/>
    <property type="match status" value="1"/>
</dbReference>
<proteinExistence type="predicted"/>
<dbReference type="InterPro" id="IPR020843">
    <property type="entry name" value="ER"/>
</dbReference>
<gene>
    <name evidence="2" type="ORF">UFOPK3752_01722</name>
    <name evidence="3" type="ORF">UFOPK4150_00396</name>
</gene>
<dbReference type="InterPro" id="IPR002364">
    <property type="entry name" value="Quin_OxRdtase/zeta-crystal_CS"/>
</dbReference>
<reference evidence="3" key="1">
    <citation type="submission" date="2020-05" db="EMBL/GenBank/DDBJ databases">
        <authorList>
            <person name="Chiriac C."/>
            <person name="Salcher M."/>
            <person name="Ghai R."/>
            <person name="Kavagutti S V."/>
        </authorList>
    </citation>
    <scope>NUCLEOTIDE SEQUENCE</scope>
</reference>
<dbReference type="SUPFAM" id="SSF50129">
    <property type="entry name" value="GroES-like"/>
    <property type="match status" value="1"/>
</dbReference>
<dbReference type="GO" id="GO:0016491">
    <property type="term" value="F:oxidoreductase activity"/>
    <property type="evidence" value="ECO:0007669"/>
    <property type="project" value="InterPro"/>
</dbReference>
<dbReference type="GO" id="GO:0008270">
    <property type="term" value="F:zinc ion binding"/>
    <property type="evidence" value="ECO:0007669"/>
    <property type="project" value="InterPro"/>
</dbReference>
<dbReference type="PROSITE" id="PS01162">
    <property type="entry name" value="QOR_ZETA_CRYSTAL"/>
    <property type="match status" value="1"/>
</dbReference>